<accession>A0A6J5VXM0</accession>
<dbReference type="OrthoDB" id="1168145at2759"/>
<evidence type="ECO:0000313" key="4">
    <source>
        <dbReference type="Proteomes" id="UP000507222"/>
    </source>
</evidence>
<evidence type="ECO:0000313" key="3">
    <source>
        <dbReference type="EMBL" id="CAB4320899.1"/>
    </source>
</evidence>
<sequence>MDPNANLPPFVMTPIHVVCRGVVYPVLPIPSTTRIIDLKQLIWQLFQVPILPERQELSCGQLLRDELTLQDYGIPPNAAIHVLVKSHVRICLSSQGPYYDYVVHEGTTMGDLKARLHADHGVVIENKVLRMNTTDHDDRTQLWAVGAVEGTELYLDDSRPRGRGRPRRGG</sequence>
<name>A0A6J5VXM0_PRUAR</name>
<dbReference type="Proteomes" id="UP000507222">
    <property type="component" value="Unassembled WGS sequence"/>
</dbReference>
<feature type="domain" description="Ubiquitin-like" evidence="1">
    <location>
        <begin position="27"/>
        <end position="85"/>
    </location>
</feature>
<dbReference type="Proteomes" id="UP000507245">
    <property type="component" value="Unassembled WGS sequence"/>
</dbReference>
<dbReference type="AlphaFoldDB" id="A0A6J5VXM0"/>
<protein>
    <recommendedName>
        <fullName evidence="1">Ubiquitin-like domain-containing protein</fullName>
    </recommendedName>
</protein>
<evidence type="ECO:0000313" key="5">
    <source>
        <dbReference type="Proteomes" id="UP000507245"/>
    </source>
</evidence>
<reference evidence="2 4" key="2">
    <citation type="submission" date="2020-05" db="EMBL/GenBank/DDBJ databases">
        <authorList>
            <person name="Campoy J."/>
            <person name="Schneeberger K."/>
            <person name="Spophaly S."/>
        </authorList>
    </citation>
    <scope>NUCLEOTIDE SEQUENCE [LARGE SCALE GENOMIC DNA]</scope>
    <source>
        <strain evidence="2">PruArmRojPasFocal</strain>
    </source>
</reference>
<dbReference type="Gene3D" id="3.10.20.90">
    <property type="entry name" value="Phosphatidylinositol 3-kinase Catalytic Subunit, Chain A, domain 1"/>
    <property type="match status" value="1"/>
</dbReference>
<dbReference type="EMBL" id="CAEKKB010000008">
    <property type="protein sequence ID" value="CAB4320899.1"/>
    <property type="molecule type" value="Genomic_DNA"/>
</dbReference>
<dbReference type="SUPFAM" id="SSF54236">
    <property type="entry name" value="Ubiquitin-like"/>
    <property type="match status" value="2"/>
</dbReference>
<dbReference type="InterPro" id="IPR029071">
    <property type="entry name" value="Ubiquitin-like_domsf"/>
</dbReference>
<dbReference type="PROSITE" id="PS50053">
    <property type="entry name" value="UBIQUITIN_2"/>
    <property type="match status" value="1"/>
</dbReference>
<keyword evidence="5" id="KW-1185">Reference proteome</keyword>
<dbReference type="InterPro" id="IPR000626">
    <property type="entry name" value="Ubiquitin-like_dom"/>
</dbReference>
<reference evidence="5" key="1">
    <citation type="journal article" date="2020" name="Genome Biol.">
        <title>Gamete binning: chromosome-level and haplotype-resolved genome assembly enabled by high-throughput single-cell sequencing of gamete genomes.</title>
        <authorList>
            <person name="Campoy J.A."/>
            <person name="Sun H."/>
            <person name="Goel M."/>
            <person name="Jiao W.-B."/>
            <person name="Folz-Donahue K."/>
            <person name="Wang N."/>
            <person name="Rubio M."/>
            <person name="Liu C."/>
            <person name="Kukat C."/>
            <person name="Ruiz D."/>
            <person name="Huettel B."/>
            <person name="Schneeberger K."/>
        </authorList>
    </citation>
    <scope>NUCLEOTIDE SEQUENCE [LARGE SCALE GENOMIC DNA]</scope>
    <source>
        <strain evidence="5">cv. Rojo Pasion</strain>
    </source>
</reference>
<dbReference type="CDD" id="cd17039">
    <property type="entry name" value="Ubl_ubiquitin_like"/>
    <property type="match status" value="1"/>
</dbReference>
<evidence type="ECO:0000259" key="1">
    <source>
        <dbReference type="PROSITE" id="PS50053"/>
    </source>
</evidence>
<dbReference type="Pfam" id="PF00240">
    <property type="entry name" value="ubiquitin"/>
    <property type="match status" value="1"/>
</dbReference>
<proteinExistence type="predicted"/>
<organism evidence="2 4">
    <name type="scientific">Prunus armeniaca</name>
    <name type="common">Apricot</name>
    <name type="synonym">Armeniaca vulgaris</name>
    <dbReference type="NCBI Taxonomy" id="36596"/>
    <lineage>
        <taxon>Eukaryota</taxon>
        <taxon>Viridiplantae</taxon>
        <taxon>Streptophyta</taxon>
        <taxon>Embryophyta</taxon>
        <taxon>Tracheophyta</taxon>
        <taxon>Spermatophyta</taxon>
        <taxon>Magnoliopsida</taxon>
        <taxon>eudicotyledons</taxon>
        <taxon>Gunneridae</taxon>
        <taxon>Pentapetalae</taxon>
        <taxon>rosids</taxon>
        <taxon>fabids</taxon>
        <taxon>Rosales</taxon>
        <taxon>Rosaceae</taxon>
        <taxon>Amygdaloideae</taxon>
        <taxon>Amygdaleae</taxon>
        <taxon>Prunus</taxon>
    </lineage>
</organism>
<evidence type="ECO:0000313" key="2">
    <source>
        <dbReference type="EMBL" id="CAB4290578.1"/>
    </source>
</evidence>
<dbReference type="EMBL" id="CAEKDK010000008">
    <property type="protein sequence ID" value="CAB4290578.1"/>
    <property type="molecule type" value="Genomic_DNA"/>
</dbReference>
<gene>
    <name evidence="2" type="ORF">CURHAP_LOCUS50662</name>
    <name evidence="3" type="ORF">ORAREDHAP_LOCUS49939</name>
</gene>